<keyword evidence="2" id="KW-1185">Reference proteome</keyword>
<reference evidence="1" key="1">
    <citation type="submission" date="2023-03" db="EMBL/GenBank/DDBJ databases">
        <title>Massive genome expansion in bonnet fungi (Mycena s.s.) driven by repeated elements and novel gene families across ecological guilds.</title>
        <authorList>
            <consortium name="Lawrence Berkeley National Laboratory"/>
            <person name="Harder C.B."/>
            <person name="Miyauchi S."/>
            <person name="Viragh M."/>
            <person name="Kuo A."/>
            <person name="Thoen E."/>
            <person name="Andreopoulos B."/>
            <person name="Lu D."/>
            <person name="Skrede I."/>
            <person name="Drula E."/>
            <person name="Henrissat B."/>
            <person name="Morin E."/>
            <person name="Kohler A."/>
            <person name="Barry K."/>
            <person name="LaButti K."/>
            <person name="Morin E."/>
            <person name="Salamov A."/>
            <person name="Lipzen A."/>
            <person name="Mereny Z."/>
            <person name="Hegedus B."/>
            <person name="Baldrian P."/>
            <person name="Stursova M."/>
            <person name="Weitz H."/>
            <person name="Taylor A."/>
            <person name="Grigoriev I.V."/>
            <person name="Nagy L.G."/>
            <person name="Martin F."/>
            <person name="Kauserud H."/>
        </authorList>
    </citation>
    <scope>NUCLEOTIDE SEQUENCE</scope>
    <source>
        <strain evidence="1">CBHHK173m</strain>
    </source>
</reference>
<evidence type="ECO:0000313" key="1">
    <source>
        <dbReference type="EMBL" id="KAJ7073231.1"/>
    </source>
</evidence>
<dbReference type="InterPro" id="IPR009836">
    <property type="entry name" value="GRDP-like"/>
</dbReference>
<evidence type="ECO:0000313" key="2">
    <source>
        <dbReference type="Proteomes" id="UP001222325"/>
    </source>
</evidence>
<dbReference type="AlphaFoldDB" id="A0AAD6TST1"/>
<name>A0AAD6TST1_9AGAR</name>
<sequence length="560" mass="61083">MSPATPPPSYAFEVPPNIKAPPAYSAPTEVTVGMGLANKPFVSAAQLKDHLTLLHAFSELKIKVGGMADNTVPCLPHDSERRWAWFVGLAVERFEKWCKALRPSHSEKGMATVLPPIDVLMVWHSYLLNPRWHAEDISRSDALEGLQSAEFAMASSIGDDLGDLLANEPAKQRVDNWVQLTATPFDPFAAAMQMATREIACPKCQGVVYAPYMTETGTGYLQYGFAMKCPREACAFGITKETLALRKFATDLARSRLVDVLAGTLHTPTNIAHHERARAVKVKMLNSSSLMRPAANDLAPISDAAYADLLMKTANYKLEELRTKLAMNMKGKGGKLIDRIMSAYVDDKMFSVELVGAVLRQGSFVAKMYDLQWTQVGFFDSPDDEVKLQRIIARYHAFLTLMLVSPGSFFVPTLDIDLAWHTHQLMASKYSRDTLKHVGRFIDHDDNVDGSELSSSFETTCRAWEDRYGVQYTHCGLDAAVDVVADVAPVAVEEVQTWSWTSSRRRSERAVEAAGAAVGADAGVAAAEVPVLERSGRAVGAAEAGAGVVEAVAAAVAEVV</sequence>
<protein>
    <submittedName>
        <fullName evidence="1">Uncharacterized protein</fullName>
    </submittedName>
</protein>
<proteinExistence type="predicted"/>
<dbReference type="PANTHER" id="PTHR34365:SF7">
    <property type="entry name" value="GLYCINE-RICH DOMAIN-CONTAINING PROTEIN 1"/>
    <property type="match status" value="1"/>
</dbReference>
<comment type="caution">
    <text evidence="1">The sequence shown here is derived from an EMBL/GenBank/DDBJ whole genome shotgun (WGS) entry which is preliminary data.</text>
</comment>
<dbReference type="Proteomes" id="UP001222325">
    <property type="component" value="Unassembled WGS sequence"/>
</dbReference>
<dbReference type="EMBL" id="JARJCN010000119">
    <property type="protein sequence ID" value="KAJ7073231.1"/>
    <property type="molecule type" value="Genomic_DNA"/>
</dbReference>
<gene>
    <name evidence="1" type="ORF">B0H15DRAFT_957375</name>
</gene>
<organism evidence="1 2">
    <name type="scientific">Mycena belliarum</name>
    <dbReference type="NCBI Taxonomy" id="1033014"/>
    <lineage>
        <taxon>Eukaryota</taxon>
        <taxon>Fungi</taxon>
        <taxon>Dikarya</taxon>
        <taxon>Basidiomycota</taxon>
        <taxon>Agaricomycotina</taxon>
        <taxon>Agaricomycetes</taxon>
        <taxon>Agaricomycetidae</taxon>
        <taxon>Agaricales</taxon>
        <taxon>Marasmiineae</taxon>
        <taxon>Mycenaceae</taxon>
        <taxon>Mycena</taxon>
    </lineage>
</organism>
<accession>A0AAD6TST1</accession>
<dbReference type="Pfam" id="PF07173">
    <property type="entry name" value="GRDP-like"/>
    <property type="match status" value="1"/>
</dbReference>
<dbReference type="PANTHER" id="PTHR34365">
    <property type="entry name" value="ENOLASE (DUF1399)"/>
    <property type="match status" value="1"/>
</dbReference>